<dbReference type="Proteomes" id="UP000215884">
    <property type="component" value="Chromosome"/>
</dbReference>
<name>A0A2U8PV96_9BRAD</name>
<dbReference type="Gene3D" id="3.40.50.300">
    <property type="entry name" value="P-loop containing nucleotide triphosphate hydrolases"/>
    <property type="match status" value="1"/>
</dbReference>
<dbReference type="RefSeq" id="WP_094891735.1">
    <property type="nucleotide sequence ID" value="NZ_CP029426.2"/>
</dbReference>
<dbReference type="GO" id="GO:0016301">
    <property type="term" value="F:kinase activity"/>
    <property type="evidence" value="ECO:0007669"/>
    <property type="project" value="UniProtKB-KW"/>
</dbReference>
<protein>
    <submittedName>
        <fullName evidence="1">Adenylate kinase</fullName>
    </submittedName>
</protein>
<keyword evidence="1" id="KW-0808">Transferase</keyword>
<evidence type="ECO:0000313" key="2">
    <source>
        <dbReference type="Proteomes" id="UP000215884"/>
    </source>
</evidence>
<dbReference type="InterPro" id="IPR027417">
    <property type="entry name" value="P-loop_NTPase"/>
</dbReference>
<evidence type="ECO:0000313" key="1">
    <source>
        <dbReference type="EMBL" id="AWM01541.1"/>
    </source>
</evidence>
<dbReference type="AlphaFoldDB" id="A0A2U8PV96"/>
<gene>
    <name evidence="1" type="ORF">CIT40_16855</name>
</gene>
<keyword evidence="2" id="KW-1185">Reference proteome</keyword>
<dbReference type="KEGG" id="brq:CIT40_16855"/>
<accession>A0A2U8PV96</accession>
<dbReference type="OrthoDB" id="7585185at2"/>
<keyword evidence="1" id="KW-0418">Kinase</keyword>
<sequence>MMPPVVAVAGLSGVGKSTILTRLRSAVPMQVLQASALIKEARTSGDGRSLTLDALRAVDLDENQRLLVEGFAQKIDRTAPLVVLDCHTVIETPKGLIHIDPCVFASMNVKAVVFLEDQPEEIMRRRRDDTTRQRPSTEHLGFVQIEAIQQARTIAAALNIPLFVHRPTGQDGPITERLRSYLTPA</sequence>
<dbReference type="EMBL" id="CP029426">
    <property type="protein sequence ID" value="AWM01541.1"/>
    <property type="molecule type" value="Genomic_DNA"/>
</dbReference>
<dbReference type="Pfam" id="PF13207">
    <property type="entry name" value="AAA_17"/>
    <property type="match status" value="1"/>
</dbReference>
<reference evidence="1 2" key="2">
    <citation type="journal article" date="2019" name="Int. J. Syst. Evol. Microbiol.">
        <title>Description and complete genome sequence of Bradyrhizobium amphicarpaeae sp. nov., harbouring photosystem and nitrogen-fixation genes.</title>
        <authorList>
            <person name="Bromfield E.S.P."/>
            <person name="Cloutier S."/>
            <person name="Nguyen H.D.T."/>
        </authorList>
    </citation>
    <scope>NUCLEOTIDE SEQUENCE [LARGE SCALE GENOMIC DNA]</scope>
    <source>
        <strain evidence="1 2">39S1MB</strain>
    </source>
</reference>
<reference evidence="1 2" key="1">
    <citation type="journal article" date="2017" name="Syst. Appl. Microbiol.">
        <title>Soybeans inoculated with root zone soils of Canadian native legumes harbour diverse and novel Bradyrhizobium spp. that possess agricultural potential.</title>
        <authorList>
            <person name="Bromfield E.S.P."/>
            <person name="Cloutier S."/>
            <person name="Tambong J.T."/>
            <person name="Tran Thi T.V."/>
        </authorList>
    </citation>
    <scope>NUCLEOTIDE SEQUENCE [LARGE SCALE GENOMIC DNA]</scope>
    <source>
        <strain evidence="1 2">39S1MB</strain>
    </source>
</reference>
<dbReference type="SUPFAM" id="SSF52540">
    <property type="entry name" value="P-loop containing nucleoside triphosphate hydrolases"/>
    <property type="match status" value="1"/>
</dbReference>
<proteinExistence type="predicted"/>
<organism evidence="1 2">
    <name type="scientific">Bradyrhizobium amphicarpaeae</name>
    <dbReference type="NCBI Taxonomy" id="1404768"/>
    <lineage>
        <taxon>Bacteria</taxon>
        <taxon>Pseudomonadati</taxon>
        <taxon>Pseudomonadota</taxon>
        <taxon>Alphaproteobacteria</taxon>
        <taxon>Hyphomicrobiales</taxon>
        <taxon>Nitrobacteraceae</taxon>
        <taxon>Bradyrhizobium</taxon>
    </lineage>
</organism>